<protein>
    <submittedName>
        <fullName evidence="1">Uncharacterized protein</fullName>
    </submittedName>
</protein>
<gene>
    <name evidence="1" type="ORF">SCLCIDRAFT_202431</name>
</gene>
<accession>A0A0C3DLL7</accession>
<evidence type="ECO:0000313" key="2">
    <source>
        <dbReference type="Proteomes" id="UP000053989"/>
    </source>
</evidence>
<name>A0A0C3DLL7_9AGAM</name>
<proteinExistence type="predicted"/>
<evidence type="ECO:0000313" key="1">
    <source>
        <dbReference type="EMBL" id="KIM56951.1"/>
    </source>
</evidence>
<organism evidence="1 2">
    <name type="scientific">Scleroderma citrinum Foug A</name>
    <dbReference type="NCBI Taxonomy" id="1036808"/>
    <lineage>
        <taxon>Eukaryota</taxon>
        <taxon>Fungi</taxon>
        <taxon>Dikarya</taxon>
        <taxon>Basidiomycota</taxon>
        <taxon>Agaricomycotina</taxon>
        <taxon>Agaricomycetes</taxon>
        <taxon>Agaricomycetidae</taxon>
        <taxon>Boletales</taxon>
        <taxon>Sclerodermatineae</taxon>
        <taxon>Sclerodermataceae</taxon>
        <taxon>Scleroderma</taxon>
    </lineage>
</organism>
<dbReference type="EMBL" id="KN822108">
    <property type="protein sequence ID" value="KIM56951.1"/>
    <property type="molecule type" value="Genomic_DNA"/>
</dbReference>
<dbReference type="AlphaFoldDB" id="A0A0C3DLL7"/>
<dbReference type="InParanoid" id="A0A0C3DLL7"/>
<reference evidence="2" key="2">
    <citation type="submission" date="2015-01" db="EMBL/GenBank/DDBJ databases">
        <title>Evolutionary Origins and Diversification of the Mycorrhizal Mutualists.</title>
        <authorList>
            <consortium name="DOE Joint Genome Institute"/>
            <consortium name="Mycorrhizal Genomics Consortium"/>
            <person name="Kohler A."/>
            <person name="Kuo A."/>
            <person name="Nagy L.G."/>
            <person name="Floudas D."/>
            <person name="Copeland A."/>
            <person name="Barry K.W."/>
            <person name="Cichocki N."/>
            <person name="Veneault-Fourrey C."/>
            <person name="LaButti K."/>
            <person name="Lindquist E.A."/>
            <person name="Lipzen A."/>
            <person name="Lundell T."/>
            <person name="Morin E."/>
            <person name="Murat C."/>
            <person name="Riley R."/>
            <person name="Ohm R."/>
            <person name="Sun H."/>
            <person name="Tunlid A."/>
            <person name="Henrissat B."/>
            <person name="Grigoriev I.V."/>
            <person name="Hibbett D.S."/>
            <person name="Martin F."/>
        </authorList>
    </citation>
    <scope>NUCLEOTIDE SEQUENCE [LARGE SCALE GENOMIC DNA]</scope>
    <source>
        <strain evidence="2">Foug A</strain>
    </source>
</reference>
<sequence>MQLPSRRGTMMMPKTMPCRYGNLLILGFISTATARTLQVHFVRHFSCPVLHKAVPYLMSTSHNSLILLTVLSFARAPHKLTNCL</sequence>
<dbReference type="HOGENOM" id="CLU_2528763_0_0_1"/>
<reference evidence="1 2" key="1">
    <citation type="submission" date="2014-04" db="EMBL/GenBank/DDBJ databases">
        <authorList>
            <consortium name="DOE Joint Genome Institute"/>
            <person name="Kuo A."/>
            <person name="Kohler A."/>
            <person name="Nagy L.G."/>
            <person name="Floudas D."/>
            <person name="Copeland A."/>
            <person name="Barry K.W."/>
            <person name="Cichocki N."/>
            <person name="Veneault-Fourrey C."/>
            <person name="LaButti K."/>
            <person name="Lindquist E.A."/>
            <person name="Lipzen A."/>
            <person name="Lundell T."/>
            <person name="Morin E."/>
            <person name="Murat C."/>
            <person name="Sun H."/>
            <person name="Tunlid A."/>
            <person name="Henrissat B."/>
            <person name="Grigoriev I.V."/>
            <person name="Hibbett D.S."/>
            <person name="Martin F."/>
            <person name="Nordberg H.P."/>
            <person name="Cantor M.N."/>
            <person name="Hua S.X."/>
        </authorList>
    </citation>
    <scope>NUCLEOTIDE SEQUENCE [LARGE SCALE GENOMIC DNA]</scope>
    <source>
        <strain evidence="1 2">Foug A</strain>
    </source>
</reference>
<dbReference type="Proteomes" id="UP000053989">
    <property type="component" value="Unassembled WGS sequence"/>
</dbReference>
<keyword evidence="2" id="KW-1185">Reference proteome</keyword>